<feature type="chain" id="PRO_5046088318" description="DUF916 domain-containing protein" evidence="2">
    <location>
        <begin position="26"/>
        <end position="298"/>
    </location>
</feature>
<name>A0ABW7MRC2_9FLAO</name>
<feature type="transmembrane region" description="Helical" evidence="1">
    <location>
        <begin position="258"/>
        <end position="277"/>
    </location>
</feature>
<evidence type="ECO:0000256" key="1">
    <source>
        <dbReference type="SAM" id="Phobius"/>
    </source>
</evidence>
<keyword evidence="1" id="KW-1133">Transmembrane helix</keyword>
<reference evidence="3 4" key="1">
    <citation type="submission" date="2024-02" db="EMBL/GenBank/DDBJ databases">
        <title>A Gaetbulibacter species isolated from tidal flats and genomic insights of their niches.</title>
        <authorList>
            <person name="Ye Y."/>
        </authorList>
    </citation>
    <scope>NUCLEOTIDE SEQUENCE [LARGE SCALE GENOMIC DNA]</scope>
    <source>
        <strain evidence="3 4">KEM-8</strain>
    </source>
</reference>
<evidence type="ECO:0000256" key="2">
    <source>
        <dbReference type="SAM" id="SignalP"/>
    </source>
</evidence>
<organism evidence="3 4">
    <name type="scientific">Gaetbulibacter aquiaggeris</name>
    <dbReference type="NCBI Taxonomy" id="1735373"/>
    <lineage>
        <taxon>Bacteria</taxon>
        <taxon>Pseudomonadati</taxon>
        <taxon>Bacteroidota</taxon>
        <taxon>Flavobacteriia</taxon>
        <taxon>Flavobacteriales</taxon>
        <taxon>Flavobacteriaceae</taxon>
        <taxon>Gaetbulibacter</taxon>
    </lineage>
</organism>
<feature type="signal peptide" evidence="2">
    <location>
        <begin position="1"/>
        <end position="25"/>
    </location>
</feature>
<evidence type="ECO:0008006" key="5">
    <source>
        <dbReference type="Google" id="ProtNLM"/>
    </source>
</evidence>
<gene>
    <name evidence="3" type="ORF">V8G56_03175</name>
</gene>
<dbReference type="RefSeq" id="WP_395437011.1">
    <property type="nucleotide sequence ID" value="NZ_JBAWKC010000001.1"/>
</dbReference>
<keyword evidence="2" id="KW-0732">Signal</keyword>
<keyword evidence="1" id="KW-0472">Membrane</keyword>
<dbReference type="EMBL" id="JBAWKC010000001">
    <property type="protein sequence ID" value="MFH6767727.1"/>
    <property type="molecule type" value="Genomic_DNA"/>
</dbReference>
<accession>A0ABW7MRC2</accession>
<evidence type="ECO:0000313" key="3">
    <source>
        <dbReference type="EMBL" id="MFH6767727.1"/>
    </source>
</evidence>
<keyword evidence="4" id="KW-1185">Reference proteome</keyword>
<keyword evidence="1" id="KW-0812">Transmembrane</keyword>
<evidence type="ECO:0000313" key="4">
    <source>
        <dbReference type="Proteomes" id="UP001610104"/>
    </source>
</evidence>
<protein>
    <recommendedName>
        <fullName evidence="5">DUF916 domain-containing protein</fullName>
    </recommendedName>
</protein>
<sequence>MRTKITQHIAIIIAMGFLFNFQSYAQENDAENYRIRFGLSTKKQPDNSRVLEASFIGTHKKDRKDRVPVYNADINFYNVTEDGDLLLGTVKTDQEGTAQLTMPGNQKYITNEEGYINFKAVFDGTDDLDGEESELAVKDILMELNLEVIDSVKTVIINAFTLDSINTKIPVEDAAIKVAIGGYLSNMPIQEGTIEGGEFQFKFPENISGDKNGNIVVIASILDSDEFGNVVQKKNINWGVNKKIEIESHKLWSSAAPIWMYIVLSILLIGVWANYVYSIINLMNIRKEGKELDLKIKK</sequence>
<dbReference type="Proteomes" id="UP001610104">
    <property type="component" value="Unassembled WGS sequence"/>
</dbReference>
<proteinExistence type="predicted"/>
<comment type="caution">
    <text evidence="3">The sequence shown here is derived from an EMBL/GenBank/DDBJ whole genome shotgun (WGS) entry which is preliminary data.</text>
</comment>